<evidence type="ECO:0000313" key="2">
    <source>
        <dbReference type="EMBL" id="GAA1781994.1"/>
    </source>
</evidence>
<sequence>MNARTIRRRVLGSALAATFAVGGFVPVAATSASAAPATSVRSTAYASGTWHFYTTFESYSDCLAWRQIWDSWGYRGYCTQNNIPDFWDLYLRY</sequence>
<feature type="signal peptide" evidence="1">
    <location>
        <begin position="1"/>
        <end position="34"/>
    </location>
</feature>
<accession>A0ABP4XIH2</accession>
<evidence type="ECO:0000313" key="3">
    <source>
        <dbReference type="Proteomes" id="UP001500218"/>
    </source>
</evidence>
<comment type="caution">
    <text evidence="2">The sequence shown here is derived from an EMBL/GenBank/DDBJ whole genome shotgun (WGS) entry which is preliminary data.</text>
</comment>
<keyword evidence="1" id="KW-0732">Signal</keyword>
<organism evidence="2 3">
    <name type="scientific">Luedemannella flava</name>
    <dbReference type="NCBI Taxonomy" id="349316"/>
    <lineage>
        <taxon>Bacteria</taxon>
        <taxon>Bacillati</taxon>
        <taxon>Actinomycetota</taxon>
        <taxon>Actinomycetes</taxon>
        <taxon>Micromonosporales</taxon>
        <taxon>Micromonosporaceae</taxon>
        <taxon>Luedemannella</taxon>
    </lineage>
</organism>
<name>A0ABP4XIH2_9ACTN</name>
<protein>
    <submittedName>
        <fullName evidence="2">Uncharacterized protein</fullName>
    </submittedName>
</protein>
<dbReference type="Proteomes" id="UP001500218">
    <property type="component" value="Unassembled WGS sequence"/>
</dbReference>
<feature type="chain" id="PRO_5046613113" evidence="1">
    <location>
        <begin position="35"/>
        <end position="93"/>
    </location>
</feature>
<dbReference type="RefSeq" id="WP_344124933.1">
    <property type="nucleotide sequence ID" value="NZ_BAAALT010000001.1"/>
</dbReference>
<gene>
    <name evidence="2" type="ORF">GCM10009682_00320</name>
</gene>
<dbReference type="EMBL" id="BAAALT010000001">
    <property type="protein sequence ID" value="GAA1781994.1"/>
    <property type="molecule type" value="Genomic_DNA"/>
</dbReference>
<proteinExistence type="predicted"/>
<evidence type="ECO:0000256" key="1">
    <source>
        <dbReference type="SAM" id="SignalP"/>
    </source>
</evidence>
<keyword evidence="3" id="KW-1185">Reference proteome</keyword>
<reference evidence="3" key="1">
    <citation type="journal article" date="2019" name="Int. J. Syst. Evol. Microbiol.">
        <title>The Global Catalogue of Microorganisms (GCM) 10K type strain sequencing project: providing services to taxonomists for standard genome sequencing and annotation.</title>
        <authorList>
            <consortium name="The Broad Institute Genomics Platform"/>
            <consortium name="The Broad Institute Genome Sequencing Center for Infectious Disease"/>
            <person name="Wu L."/>
            <person name="Ma J."/>
        </authorList>
    </citation>
    <scope>NUCLEOTIDE SEQUENCE [LARGE SCALE GENOMIC DNA]</scope>
    <source>
        <strain evidence="3">JCM 13250</strain>
    </source>
</reference>